<dbReference type="GO" id="GO:0016765">
    <property type="term" value="F:transferase activity, transferring alkyl or aryl (other than methyl) groups"/>
    <property type="evidence" value="ECO:0007669"/>
    <property type="project" value="InterPro"/>
</dbReference>
<protein>
    <recommendedName>
        <fullName evidence="10">Prenyltransferase</fullName>
    </recommendedName>
</protein>
<comment type="subcellular location">
    <subcellularLocation>
        <location evidence="1">Membrane</location>
        <topology evidence="1">Multi-pass membrane protein</topology>
    </subcellularLocation>
</comment>
<organism evidence="6 9">
    <name type="scientific">Adineta ricciae</name>
    <name type="common">Rotifer</name>
    <dbReference type="NCBI Taxonomy" id="249248"/>
    <lineage>
        <taxon>Eukaryota</taxon>
        <taxon>Metazoa</taxon>
        <taxon>Spiralia</taxon>
        <taxon>Gnathifera</taxon>
        <taxon>Rotifera</taxon>
        <taxon>Eurotatoria</taxon>
        <taxon>Bdelloidea</taxon>
        <taxon>Adinetida</taxon>
        <taxon>Adinetidae</taxon>
        <taxon>Adineta</taxon>
    </lineage>
</organism>
<gene>
    <name evidence="6" type="ORF">EDS130_LOCUS42384</name>
    <name evidence="7" type="ORF">XAT740_LOCUS41469</name>
</gene>
<evidence type="ECO:0000313" key="8">
    <source>
        <dbReference type="Proteomes" id="UP000663828"/>
    </source>
</evidence>
<name>A0A815T1F4_ADIRI</name>
<keyword evidence="4 5" id="KW-0472">Membrane</keyword>
<evidence type="ECO:0008006" key="10">
    <source>
        <dbReference type="Google" id="ProtNLM"/>
    </source>
</evidence>
<dbReference type="InterPro" id="IPR000537">
    <property type="entry name" value="UbiA_prenyltransferase"/>
</dbReference>
<keyword evidence="2 5" id="KW-0812">Transmembrane</keyword>
<accession>A0A815T1F4</accession>
<feature type="transmembrane region" description="Helical" evidence="5">
    <location>
        <begin position="36"/>
        <end position="58"/>
    </location>
</feature>
<dbReference type="OrthoDB" id="10032145at2759"/>
<evidence type="ECO:0000256" key="2">
    <source>
        <dbReference type="ARBA" id="ARBA00022692"/>
    </source>
</evidence>
<evidence type="ECO:0000256" key="3">
    <source>
        <dbReference type="ARBA" id="ARBA00022989"/>
    </source>
</evidence>
<feature type="transmembrane region" description="Helical" evidence="5">
    <location>
        <begin position="134"/>
        <end position="152"/>
    </location>
</feature>
<evidence type="ECO:0000256" key="5">
    <source>
        <dbReference type="SAM" id="Phobius"/>
    </source>
</evidence>
<evidence type="ECO:0000313" key="9">
    <source>
        <dbReference type="Proteomes" id="UP000663852"/>
    </source>
</evidence>
<dbReference type="Pfam" id="PF01040">
    <property type="entry name" value="UbiA"/>
    <property type="match status" value="1"/>
</dbReference>
<evidence type="ECO:0000256" key="1">
    <source>
        <dbReference type="ARBA" id="ARBA00004141"/>
    </source>
</evidence>
<evidence type="ECO:0000256" key="4">
    <source>
        <dbReference type="ARBA" id="ARBA00023136"/>
    </source>
</evidence>
<proteinExistence type="predicted"/>
<dbReference type="Proteomes" id="UP000663852">
    <property type="component" value="Unassembled WGS sequence"/>
</dbReference>
<dbReference type="AlphaFoldDB" id="A0A815T1F4"/>
<feature type="transmembrane region" description="Helical" evidence="5">
    <location>
        <begin position="79"/>
        <end position="98"/>
    </location>
</feature>
<dbReference type="EMBL" id="CAJNOR010004852">
    <property type="protein sequence ID" value="CAF1531045.1"/>
    <property type="molecule type" value="Genomic_DNA"/>
</dbReference>
<evidence type="ECO:0000313" key="6">
    <source>
        <dbReference type="EMBL" id="CAF1497047.1"/>
    </source>
</evidence>
<comment type="caution">
    <text evidence="6">The sequence shown here is derived from an EMBL/GenBank/DDBJ whole genome shotgun (WGS) entry which is preliminary data.</text>
</comment>
<feature type="transmembrane region" description="Helical" evidence="5">
    <location>
        <begin position="204"/>
        <end position="228"/>
    </location>
</feature>
<keyword evidence="8" id="KW-1185">Reference proteome</keyword>
<dbReference type="EMBL" id="CAJNOJ010000614">
    <property type="protein sequence ID" value="CAF1497047.1"/>
    <property type="molecule type" value="Genomic_DNA"/>
</dbReference>
<reference evidence="6" key="1">
    <citation type="submission" date="2021-02" db="EMBL/GenBank/DDBJ databases">
        <authorList>
            <person name="Nowell W R."/>
        </authorList>
    </citation>
    <scope>NUCLEOTIDE SEQUENCE</scope>
</reference>
<sequence length="295" mass="34036">MNLTVENFLIHLRLKFILFLVPIYLYGIVISDGTIFTWNFLIEFIILHVFIYGGVNALNDYYDRDEHGPIGGLENPPPVHGRSLFYFAWLWKLIGFYLSMKYSSSVKFVIGTFIGICMSVAYSHPKIRLKGDPFWSTLTVVALQGFLTYYFGTIVDARNAVSISAFKFWMGACVVMLTTLSTYPLSQVYQIEQDRLQGDQTLAIFLGVGKTFRFSCICLFISGLIHSILLGYYYHWWEGVLIFVNSCVLICGVQQWKIKFEQQTVVENFKSLHRLLTWQTLCSYLFCFGHLLNIL</sequence>
<keyword evidence="3 5" id="KW-1133">Transmembrane helix</keyword>
<feature type="transmembrane region" description="Helical" evidence="5">
    <location>
        <begin position="12"/>
        <end position="30"/>
    </location>
</feature>
<feature type="transmembrane region" description="Helical" evidence="5">
    <location>
        <begin position="275"/>
        <end position="294"/>
    </location>
</feature>
<evidence type="ECO:0000313" key="7">
    <source>
        <dbReference type="EMBL" id="CAF1531045.1"/>
    </source>
</evidence>
<dbReference type="Proteomes" id="UP000663828">
    <property type="component" value="Unassembled WGS sequence"/>
</dbReference>
<dbReference type="GO" id="GO:0016020">
    <property type="term" value="C:membrane"/>
    <property type="evidence" value="ECO:0007669"/>
    <property type="project" value="UniProtKB-SubCell"/>
</dbReference>
<feature type="transmembrane region" description="Helical" evidence="5">
    <location>
        <begin position="104"/>
        <end position="122"/>
    </location>
</feature>